<reference evidence="6" key="1">
    <citation type="journal article" date="2019" name="Int. J. Syst. Evol. Microbiol.">
        <title>The Global Catalogue of Microorganisms (GCM) 10K type strain sequencing project: providing services to taxonomists for standard genome sequencing and annotation.</title>
        <authorList>
            <consortium name="The Broad Institute Genomics Platform"/>
            <consortium name="The Broad Institute Genome Sequencing Center for Infectious Disease"/>
            <person name="Wu L."/>
            <person name="Ma J."/>
        </authorList>
    </citation>
    <scope>NUCLEOTIDE SEQUENCE [LARGE SCALE GENOMIC DNA]</scope>
    <source>
        <strain evidence="6">CGMCC 1.3240</strain>
    </source>
</reference>
<dbReference type="PROSITE" id="PS50893">
    <property type="entry name" value="ABC_TRANSPORTER_2"/>
    <property type="match status" value="1"/>
</dbReference>
<dbReference type="CDD" id="cd03293">
    <property type="entry name" value="ABC_NrtD_SsuB_transporters"/>
    <property type="match status" value="1"/>
</dbReference>
<dbReference type="SMART" id="SM00382">
    <property type="entry name" value="AAA"/>
    <property type="match status" value="1"/>
</dbReference>
<keyword evidence="6" id="KW-1185">Reference proteome</keyword>
<dbReference type="InterPro" id="IPR050166">
    <property type="entry name" value="ABC_transporter_ATP-bind"/>
</dbReference>
<dbReference type="RefSeq" id="WP_379191987.1">
    <property type="nucleotide sequence ID" value="NZ_JBHSOW010000121.1"/>
</dbReference>
<sequence>MGAEIVIDQVNMIFGSKEKAVTALSGIQLEIEKGEIVSLLGPSGCGKSTLLRIMADLLTPTTGKVLVENEAPIQARLQRKFGIIFQTPTLLEWRNVIDNVSLPLEFLGLKKRERKEIAMEQLTIVGLEKFAEYHPWQLSGGMQQRVAIARALTFNPPILLMDEPFSALDEFTKERLHLEVIRIQQKTGKTVVFVTHSIPEAVFLSNRVVVLSAHPGRINHIMEVDLPEPRDLSVREHPKFFNYMTQVRKCFDGGVYDEDLLA</sequence>
<dbReference type="PROSITE" id="PS00211">
    <property type="entry name" value="ABC_TRANSPORTER_1"/>
    <property type="match status" value="1"/>
</dbReference>
<dbReference type="GO" id="GO:0005524">
    <property type="term" value="F:ATP binding"/>
    <property type="evidence" value="ECO:0007669"/>
    <property type="project" value="UniProtKB-KW"/>
</dbReference>
<organism evidence="5 6">
    <name type="scientific">Paenibacillus solisilvae</name>
    <dbReference type="NCBI Taxonomy" id="2486751"/>
    <lineage>
        <taxon>Bacteria</taxon>
        <taxon>Bacillati</taxon>
        <taxon>Bacillota</taxon>
        <taxon>Bacilli</taxon>
        <taxon>Bacillales</taxon>
        <taxon>Paenibacillaceae</taxon>
        <taxon>Paenibacillus</taxon>
    </lineage>
</organism>
<feature type="domain" description="ABC transporter" evidence="4">
    <location>
        <begin position="7"/>
        <end position="238"/>
    </location>
</feature>
<dbReference type="SUPFAM" id="SSF52540">
    <property type="entry name" value="P-loop containing nucleoside triphosphate hydrolases"/>
    <property type="match status" value="1"/>
</dbReference>
<evidence type="ECO:0000313" key="5">
    <source>
        <dbReference type="EMBL" id="MFC5653335.1"/>
    </source>
</evidence>
<keyword evidence="2" id="KW-0547">Nucleotide-binding</keyword>
<dbReference type="PANTHER" id="PTHR42788:SF13">
    <property type="entry name" value="ALIPHATIC SULFONATES IMPORT ATP-BINDING PROTEIN SSUB"/>
    <property type="match status" value="1"/>
</dbReference>
<keyword evidence="3 5" id="KW-0067">ATP-binding</keyword>
<dbReference type="Proteomes" id="UP001596047">
    <property type="component" value="Unassembled WGS sequence"/>
</dbReference>
<dbReference type="InterPro" id="IPR027417">
    <property type="entry name" value="P-loop_NTPase"/>
</dbReference>
<name>A0ABW0WAL8_9BACL</name>
<dbReference type="InterPro" id="IPR003593">
    <property type="entry name" value="AAA+_ATPase"/>
</dbReference>
<gene>
    <name evidence="5" type="ORF">ACFPYJ_30315</name>
</gene>
<dbReference type="Pfam" id="PF00005">
    <property type="entry name" value="ABC_tran"/>
    <property type="match status" value="1"/>
</dbReference>
<protein>
    <submittedName>
        <fullName evidence="5">ABC transporter ATP-binding protein</fullName>
    </submittedName>
</protein>
<evidence type="ECO:0000256" key="2">
    <source>
        <dbReference type="ARBA" id="ARBA00022741"/>
    </source>
</evidence>
<dbReference type="PANTHER" id="PTHR42788">
    <property type="entry name" value="TAURINE IMPORT ATP-BINDING PROTEIN-RELATED"/>
    <property type="match status" value="1"/>
</dbReference>
<evidence type="ECO:0000313" key="6">
    <source>
        <dbReference type="Proteomes" id="UP001596047"/>
    </source>
</evidence>
<dbReference type="EMBL" id="JBHSOW010000121">
    <property type="protein sequence ID" value="MFC5653335.1"/>
    <property type="molecule type" value="Genomic_DNA"/>
</dbReference>
<dbReference type="InterPro" id="IPR003439">
    <property type="entry name" value="ABC_transporter-like_ATP-bd"/>
</dbReference>
<evidence type="ECO:0000256" key="1">
    <source>
        <dbReference type="ARBA" id="ARBA00022448"/>
    </source>
</evidence>
<dbReference type="InterPro" id="IPR017871">
    <property type="entry name" value="ABC_transporter-like_CS"/>
</dbReference>
<proteinExistence type="predicted"/>
<dbReference type="Gene3D" id="3.40.50.300">
    <property type="entry name" value="P-loop containing nucleotide triphosphate hydrolases"/>
    <property type="match status" value="1"/>
</dbReference>
<evidence type="ECO:0000259" key="4">
    <source>
        <dbReference type="PROSITE" id="PS50893"/>
    </source>
</evidence>
<accession>A0ABW0WAL8</accession>
<evidence type="ECO:0000256" key="3">
    <source>
        <dbReference type="ARBA" id="ARBA00022840"/>
    </source>
</evidence>
<comment type="caution">
    <text evidence="5">The sequence shown here is derived from an EMBL/GenBank/DDBJ whole genome shotgun (WGS) entry which is preliminary data.</text>
</comment>
<keyword evidence="1" id="KW-0813">Transport</keyword>